<dbReference type="WBParaSite" id="nRc.2.0.1.t35637-RA">
    <property type="protein sequence ID" value="nRc.2.0.1.t35637-RA"/>
    <property type="gene ID" value="nRc.2.0.1.g35637"/>
</dbReference>
<evidence type="ECO:0000313" key="1">
    <source>
        <dbReference type="Proteomes" id="UP000887565"/>
    </source>
</evidence>
<name>A0A915KAB4_ROMCU</name>
<sequence>MNGRRRTTINRFTAEEQALDKISRDKNDKYSQKMTKFRRKILNFSKKVPNHCEKRVAYSIFMTSLFCRNLSKFRIAQKA</sequence>
<organism evidence="1 2">
    <name type="scientific">Romanomermis culicivorax</name>
    <name type="common">Nematode worm</name>
    <dbReference type="NCBI Taxonomy" id="13658"/>
    <lineage>
        <taxon>Eukaryota</taxon>
        <taxon>Metazoa</taxon>
        <taxon>Ecdysozoa</taxon>
        <taxon>Nematoda</taxon>
        <taxon>Enoplea</taxon>
        <taxon>Dorylaimia</taxon>
        <taxon>Mermithida</taxon>
        <taxon>Mermithoidea</taxon>
        <taxon>Mermithidae</taxon>
        <taxon>Romanomermis</taxon>
    </lineage>
</organism>
<keyword evidence="1" id="KW-1185">Reference proteome</keyword>
<protein>
    <submittedName>
        <fullName evidence="2">Uncharacterized protein</fullName>
    </submittedName>
</protein>
<proteinExistence type="predicted"/>
<reference evidence="2" key="1">
    <citation type="submission" date="2022-11" db="UniProtKB">
        <authorList>
            <consortium name="WormBaseParasite"/>
        </authorList>
    </citation>
    <scope>IDENTIFICATION</scope>
</reference>
<dbReference type="AlphaFoldDB" id="A0A915KAB4"/>
<accession>A0A915KAB4</accession>
<evidence type="ECO:0000313" key="2">
    <source>
        <dbReference type="WBParaSite" id="nRc.2.0.1.t35637-RA"/>
    </source>
</evidence>
<dbReference type="Proteomes" id="UP000887565">
    <property type="component" value="Unplaced"/>
</dbReference>